<evidence type="ECO:0000313" key="1">
    <source>
        <dbReference type="EMBL" id="KAJ7534310.1"/>
    </source>
</evidence>
<organism evidence="1 2">
    <name type="scientific">Diphasiastrum complanatum</name>
    <name type="common">Issler's clubmoss</name>
    <name type="synonym">Lycopodium complanatum</name>
    <dbReference type="NCBI Taxonomy" id="34168"/>
    <lineage>
        <taxon>Eukaryota</taxon>
        <taxon>Viridiplantae</taxon>
        <taxon>Streptophyta</taxon>
        <taxon>Embryophyta</taxon>
        <taxon>Tracheophyta</taxon>
        <taxon>Lycopodiopsida</taxon>
        <taxon>Lycopodiales</taxon>
        <taxon>Lycopodiaceae</taxon>
        <taxon>Lycopodioideae</taxon>
        <taxon>Diphasiastrum</taxon>
    </lineage>
</organism>
<protein>
    <submittedName>
        <fullName evidence="1">Uncharacterized protein</fullName>
    </submittedName>
</protein>
<proteinExistence type="predicted"/>
<keyword evidence="2" id="KW-1185">Reference proteome</keyword>
<dbReference type="EMBL" id="CM055104">
    <property type="protein sequence ID" value="KAJ7534310.1"/>
    <property type="molecule type" value="Genomic_DNA"/>
</dbReference>
<evidence type="ECO:0000313" key="2">
    <source>
        <dbReference type="Proteomes" id="UP001162992"/>
    </source>
</evidence>
<sequence>MARRARATQSYSISGRRAGDFSTKDAIQPLLSPDGFRLDGRRPHICRPAYLRTGAVTAAAGSAYAEFGDTKVIVSIYGPRESKKAEAFSDIGRLNCSVKFTTFATHIRGQLSQGIEDKECSSMLYKALVGAVALHTFPKTTVDVFALVLQSGGGDLPVVISCASLALADAGIVMYDLVCAMSASSVGRQLLLDSTYEEEKGEDGGLMIAHMTSRNEVTQLTVTGQWSSTRLSEALEVCLDACVKLGEVMRTCLKEAALGVPQ</sequence>
<comment type="caution">
    <text evidence="1">The sequence shown here is derived from an EMBL/GenBank/DDBJ whole genome shotgun (WGS) entry which is preliminary data.</text>
</comment>
<reference evidence="2" key="1">
    <citation type="journal article" date="2024" name="Proc. Natl. Acad. Sci. U.S.A.">
        <title>Extraordinary preservation of gene collinearity over three hundred million years revealed in homosporous lycophytes.</title>
        <authorList>
            <person name="Li C."/>
            <person name="Wickell D."/>
            <person name="Kuo L.Y."/>
            <person name="Chen X."/>
            <person name="Nie B."/>
            <person name="Liao X."/>
            <person name="Peng D."/>
            <person name="Ji J."/>
            <person name="Jenkins J."/>
            <person name="Williams M."/>
            <person name="Shu S."/>
            <person name="Plott C."/>
            <person name="Barry K."/>
            <person name="Rajasekar S."/>
            <person name="Grimwood J."/>
            <person name="Han X."/>
            <person name="Sun S."/>
            <person name="Hou Z."/>
            <person name="He W."/>
            <person name="Dai G."/>
            <person name="Sun C."/>
            <person name="Schmutz J."/>
            <person name="Leebens-Mack J.H."/>
            <person name="Li F.W."/>
            <person name="Wang L."/>
        </authorList>
    </citation>
    <scope>NUCLEOTIDE SEQUENCE [LARGE SCALE GENOMIC DNA]</scope>
    <source>
        <strain evidence="2">cv. PW_Plant_1</strain>
    </source>
</reference>
<dbReference type="Proteomes" id="UP001162992">
    <property type="component" value="Chromosome 13"/>
</dbReference>
<gene>
    <name evidence="1" type="ORF">O6H91_13G089100</name>
</gene>
<accession>A0ACC2BWZ6</accession>
<name>A0ACC2BWZ6_DIPCM</name>